<gene>
    <name evidence="3" type="ORF">B0H15DRAFT_849331</name>
</gene>
<dbReference type="GO" id="GO:0006302">
    <property type="term" value="P:double-strand break repair"/>
    <property type="evidence" value="ECO:0007669"/>
    <property type="project" value="TreeGrafter"/>
</dbReference>
<dbReference type="Pfam" id="PF12738">
    <property type="entry name" value="PTCB-BRCT"/>
    <property type="match status" value="2"/>
</dbReference>
<dbReference type="InterPro" id="IPR036420">
    <property type="entry name" value="BRCT_dom_sf"/>
</dbReference>
<accession>A0AAD6U299</accession>
<dbReference type="GO" id="GO:1990683">
    <property type="term" value="P:DNA double-strand break attachment to nuclear envelope"/>
    <property type="evidence" value="ECO:0007669"/>
    <property type="project" value="TreeGrafter"/>
</dbReference>
<dbReference type="AlphaFoldDB" id="A0AAD6U299"/>
<evidence type="ECO:0000259" key="2">
    <source>
        <dbReference type="PROSITE" id="PS50172"/>
    </source>
</evidence>
<proteinExistence type="predicted"/>
<reference evidence="3" key="1">
    <citation type="submission" date="2023-03" db="EMBL/GenBank/DDBJ databases">
        <title>Massive genome expansion in bonnet fungi (Mycena s.s.) driven by repeated elements and novel gene families across ecological guilds.</title>
        <authorList>
            <consortium name="Lawrence Berkeley National Laboratory"/>
            <person name="Harder C.B."/>
            <person name="Miyauchi S."/>
            <person name="Viragh M."/>
            <person name="Kuo A."/>
            <person name="Thoen E."/>
            <person name="Andreopoulos B."/>
            <person name="Lu D."/>
            <person name="Skrede I."/>
            <person name="Drula E."/>
            <person name="Henrissat B."/>
            <person name="Morin E."/>
            <person name="Kohler A."/>
            <person name="Barry K."/>
            <person name="LaButti K."/>
            <person name="Morin E."/>
            <person name="Salamov A."/>
            <person name="Lipzen A."/>
            <person name="Mereny Z."/>
            <person name="Hegedus B."/>
            <person name="Baldrian P."/>
            <person name="Stursova M."/>
            <person name="Weitz H."/>
            <person name="Taylor A."/>
            <person name="Grigoriev I.V."/>
            <person name="Nagy L.G."/>
            <person name="Martin F."/>
            <person name="Kauserud H."/>
        </authorList>
    </citation>
    <scope>NUCLEOTIDE SEQUENCE</scope>
    <source>
        <strain evidence="3">CBHHK173m</strain>
    </source>
</reference>
<feature type="domain" description="BRCT" evidence="2">
    <location>
        <begin position="1"/>
        <end position="85"/>
    </location>
</feature>
<dbReference type="Gene3D" id="3.40.50.10190">
    <property type="entry name" value="BRCT domain"/>
    <property type="match status" value="4"/>
</dbReference>
<dbReference type="EMBL" id="JARJCN010000038">
    <property type="protein sequence ID" value="KAJ7084479.1"/>
    <property type="molecule type" value="Genomic_DNA"/>
</dbReference>
<feature type="domain" description="BRCT" evidence="2">
    <location>
        <begin position="811"/>
        <end position="876"/>
    </location>
</feature>
<dbReference type="Pfam" id="PF16770">
    <property type="entry name" value="RTT107_BRCT_5"/>
    <property type="match status" value="1"/>
</dbReference>
<comment type="caution">
    <text evidence="3">The sequence shown here is derived from an EMBL/GenBank/DDBJ whole genome shotgun (WGS) entry which is preliminary data.</text>
</comment>
<evidence type="ECO:0000313" key="3">
    <source>
        <dbReference type="EMBL" id="KAJ7084479.1"/>
    </source>
</evidence>
<feature type="compositionally biased region" description="Polar residues" evidence="1">
    <location>
        <begin position="623"/>
        <end position="635"/>
    </location>
</feature>
<feature type="domain" description="BRCT" evidence="2">
    <location>
        <begin position="345"/>
        <end position="420"/>
    </location>
</feature>
<dbReference type="PANTHER" id="PTHR47667:SF1">
    <property type="entry name" value="REGULATOR OF TY1 TRANSPOSITION PROTEIN 107"/>
    <property type="match status" value="1"/>
</dbReference>
<name>A0AAD6U299_9AGAR</name>
<evidence type="ECO:0000256" key="1">
    <source>
        <dbReference type="SAM" id="MobiDB-lite"/>
    </source>
</evidence>
<feature type="region of interest" description="Disordered" evidence="1">
    <location>
        <begin position="518"/>
        <end position="579"/>
    </location>
</feature>
<dbReference type="CDD" id="cd17743">
    <property type="entry name" value="BRCT_BRC1_like_rpt5"/>
    <property type="match status" value="1"/>
</dbReference>
<dbReference type="InterPro" id="IPR053036">
    <property type="entry name" value="CellCycle_DNARepair_Reg"/>
</dbReference>
<dbReference type="GO" id="GO:0035361">
    <property type="term" value="C:Cul8-RING ubiquitin ligase complex"/>
    <property type="evidence" value="ECO:0007669"/>
    <property type="project" value="TreeGrafter"/>
</dbReference>
<dbReference type="Proteomes" id="UP001222325">
    <property type="component" value="Unassembled WGS sequence"/>
</dbReference>
<protein>
    <recommendedName>
        <fullName evidence="2">BRCT domain-containing protein</fullName>
    </recommendedName>
</protein>
<feature type="domain" description="BRCT" evidence="2">
    <location>
        <begin position="86"/>
        <end position="166"/>
    </location>
</feature>
<feature type="region of interest" description="Disordered" evidence="1">
    <location>
        <begin position="594"/>
        <end position="794"/>
    </location>
</feature>
<feature type="compositionally biased region" description="Basic and acidic residues" evidence="1">
    <location>
        <begin position="758"/>
        <end position="767"/>
    </location>
</feature>
<dbReference type="PROSITE" id="PS50172">
    <property type="entry name" value="BRCT"/>
    <property type="match status" value="4"/>
</dbReference>
<dbReference type="Pfam" id="PF16589">
    <property type="entry name" value="BRCT_2"/>
    <property type="match status" value="1"/>
</dbReference>
<dbReference type="SMART" id="SM00292">
    <property type="entry name" value="BRCT"/>
    <property type="match status" value="5"/>
</dbReference>
<dbReference type="InterPro" id="IPR001357">
    <property type="entry name" value="BRCT_dom"/>
</dbReference>
<dbReference type="PANTHER" id="PTHR47667">
    <property type="entry name" value="REGULATOR OF TY1 TRANSPOSITION PROTEIN 107"/>
    <property type="match status" value="1"/>
</dbReference>
<evidence type="ECO:0000313" key="4">
    <source>
        <dbReference type="Proteomes" id="UP001222325"/>
    </source>
</evidence>
<feature type="region of interest" description="Disordered" evidence="1">
    <location>
        <begin position="183"/>
        <end position="202"/>
    </location>
</feature>
<dbReference type="GO" id="GO:0005634">
    <property type="term" value="C:nucleus"/>
    <property type="evidence" value="ECO:0007669"/>
    <property type="project" value="TreeGrafter"/>
</dbReference>
<dbReference type="SUPFAM" id="SSF52113">
    <property type="entry name" value="BRCT domain"/>
    <property type="match status" value="4"/>
</dbReference>
<sequence>MFFHPVKFYLPETLSPKRRSQITHGIERNGGERVDTILSATHIVTNSSRFHGWQDIDENVEVVSDLWVDRSLVLGKLLPCQFYSADREKIFSGIVGCACDISSTDLTHIEAGVKGLGGQWRHGLTKDVTHLFAVSASSNKYATAMRYQADTKIKVLLPHWFDDAVRLGSCNLTTTPYEWPDPKLLHPAPSEVEGKKEKTESSSRKLSDLKRAFYRTAIWNPDKAVQFPGPMDPLSGEVWGGRKVLISPSLGLKGARRRALEEAVEAVGGLILPYASNSGDGDEDEAFDLASKCDVYVTRYRTGPAVFKAFAEGKIVGTLNWLFYVHTTGFLSSPMDQLLHYPTRKAIEDFSKHQITVTNYTGEARDYIKRLIHTMGAVFTPNMTGSNTVLIAAHMGGIKTTKALSWSIPIVNHHWLEDCFVQWRSLTPAVTKYIHFPPNLDFAPMLAERGVAVTLEELETEEEEDIIARAQIPDRPPVGTEASAREVEGILDDGDIVMDDEDALEKGGYLPPLRRFEATHGARTPDPGAPQAKRTKIPPLDDPRANSKRRLRKELVTSMEDGTDTQSNIKLKGKGKGTPTVANAKVLFAPEIETDSPGRFNGQKLSSRSATSATRKRKAQLLDPTSNEDVITTCQSASPPPKKRAKPDEVAGSHTGLAPANVSEPSSFAKELPAGPTPRHVTRTGSLRALAGERTSSANPGAKRHTLSSSSSHLPVPIKPRKAGGATKTTHDRTGDIPSPVDHALETRQQGPRGSSGKKREEPHSADEMPPPKSPIKSKAKARKISLGSRPSKSTTAVRIMTTTLILPDPVLKTLSKLGAKSTSQLQECTHLIAPSLVRTEKLLCALAAGAYILSDKWAIDSAAASKLLPEQNYILKDKVNERKWNFRLVDAMARAKEVGEIKLLKNVVAAQGGKKDIVSHAQRTCQFGDPSQKITLSIPKNSC</sequence>
<keyword evidence="4" id="KW-1185">Reference proteome</keyword>
<dbReference type="CDD" id="cd18436">
    <property type="entry name" value="BRCT_BRC1_like_rpt2"/>
    <property type="match status" value="1"/>
</dbReference>
<organism evidence="3 4">
    <name type="scientific">Mycena belliarum</name>
    <dbReference type="NCBI Taxonomy" id="1033014"/>
    <lineage>
        <taxon>Eukaryota</taxon>
        <taxon>Fungi</taxon>
        <taxon>Dikarya</taxon>
        <taxon>Basidiomycota</taxon>
        <taxon>Agaricomycotina</taxon>
        <taxon>Agaricomycetes</taxon>
        <taxon>Agaricomycetidae</taxon>
        <taxon>Agaricales</taxon>
        <taxon>Marasmiineae</taxon>
        <taxon>Mycenaceae</taxon>
        <taxon>Mycena</taxon>
    </lineage>
</organism>
<feature type="compositionally biased region" description="Basic and acidic residues" evidence="1">
    <location>
        <begin position="192"/>
        <end position="202"/>
    </location>
</feature>